<gene>
    <name evidence="2" type="ORF">OBBRIDRAFT_726299</name>
</gene>
<dbReference type="InterPro" id="IPR001245">
    <property type="entry name" value="Ser-Thr/Tyr_kinase_cat_dom"/>
</dbReference>
<dbReference type="PIRSF" id="PIRSF000654">
    <property type="entry name" value="Integrin-linked_kinase"/>
    <property type="match status" value="1"/>
</dbReference>
<dbReference type="SUPFAM" id="SSF56112">
    <property type="entry name" value="Protein kinase-like (PK-like)"/>
    <property type="match status" value="1"/>
</dbReference>
<dbReference type="PROSITE" id="PS50011">
    <property type="entry name" value="PROTEIN_KINASE_DOM"/>
    <property type="match status" value="1"/>
</dbReference>
<proteinExistence type="predicted"/>
<keyword evidence="2" id="KW-0808">Transferase</keyword>
<dbReference type="EMBL" id="KV722365">
    <property type="protein sequence ID" value="OCH92666.1"/>
    <property type="molecule type" value="Genomic_DNA"/>
</dbReference>
<keyword evidence="3" id="KW-1185">Reference proteome</keyword>
<dbReference type="InterPro" id="IPR051681">
    <property type="entry name" value="Ser/Thr_Kinases-Pseudokinases"/>
</dbReference>
<accession>A0A8E2DMV1</accession>
<keyword evidence="2" id="KW-0418">Kinase</keyword>
<protein>
    <submittedName>
        <fullName evidence="2">Kinase-like protein</fullName>
    </submittedName>
</protein>
<dbReference type="Gene3D" id="1.10.510.10">
    <property type="entry name" value="Transferase(Phosphotransferase) domain 1"/>
    <property type="match status" value="1"/>
</dbReference>
<dbReference type="Proteomes" id="UP000250043">
    <property type="component" value="Unassembled WGS sequence"/>
</dbReference>
<feature type="domain" description="Protein kinase" evidence="1">
    <location>
        <begin position="25"/>
        <end position="290"/>
    </location>
</feature>
<dbReference type="AlphaFoldDB" id="A0A8E2DMV1"/>
<dbReference type="InterPro" id="IPR011009">
    <property type="entry name" value="Kinase-like_dom_sf"/>
</dbReference>
<sequence length="293" mass="32412">LKKLCRNEQICPVLYTLPSGAVRLSGNGRPSAFGGFADVWEGELGKRRVAVKAMRQLAELNIQDLCLEAVVWKSLRHPNVTDFFGIYHNELGLCLVSEWMPHGTVTEYLKKNPSGNRLKLASIIMDVTKGLSYLHQNGIIHGDIKGTNILIDARGEACLTDFGLATLSYSNKLPTGSAGRGCLRYMAPELMDPESIGLGKATLSLQSDIYSFGMTMWEIFSGDIPFSDCRQDATVILRVCKGERPKRLLGTTTSAELPNGIWELIQRCWQPDPEKRPEVADILECVESVLVVQ</sequence>
<dbReference type="OrthoDB" id="2804215at2759"/>
<evidence type="ECO:0000313" key="2">
    <source>
        <dbReference type="EMBL" id="OCH92666.1"/>
    </source>
</evidence>
<dbReference type="SMART" id="SM00220">
    <property type="entry name" value="S_TKc"/>
    <property type="match status" value="1"/>
</dbReference>
<name>A0A8E2DMV1_9APHY</name>
<evidence type="ECO:0000259" key="1">
    <source>
        <dbReference type="PROSITE" id="PS50011"/>
    </source>
</evidence>
<dbReference type="GO" id="GO:0004674">
    <property type="term" value="F:protein serine/threonine kinase activity"/>
    <property type="evidence" value="ECO:0007669"/>
    <property type="project" value="TreeGrafter"/>
</dbReference>
<dbReference type="Pfam" id="PF07714">
    <property type="entry name" value="PK_Tyr_Ser-Thr"/>
    <property type="match status" value="1"/>
</dbReference>
<evidence type="ECO:0000313" key="3">
    <source>
        <dbReference type="Proteomes" id="UP000250043"/>
    </source>
</evidence>
<dbReference type="PANTHER" id="PTHR44329">
    <property type="entry name" value="SERINE/THREONINE-PROTEIN KINASE TNNI3K-RELATED"/>
    <property type="match status" value="1"/>
</dbReference>
<dbReference type="PRINTS" id="PR00109">
    <property type="entry name" value="TYRKINASE"/>
</dbReference>
<dbReference type="PROSITE" id="PS00108">
    <property type="entry name" value="PROTEIN_KINASE_ST"/>
    <property type="match status" value="1"/>
</dbReference>
<dbReference type="GO" id="GO:0005524">
    <property type="term" value="F:ATP binding"/>
    <property type="evidence" value="ECO:0007669"/>
    <property type="project" value="InterPro"/>
</dbReference>
<dbReference type="InterPro" id="IPR008271">
    <property type="entry name" value="Ser/Thr_kinase_AS"/>
</dbReference>
<feature type="non-terminal residue" evidence="2">
    <location>
        <position position="293"/>
    </location>
</feature>
<reference evidence="2 3" key="1">
    <citation type="submission" date="2016-07" db="EMBL/GenBank/DDBJ databases">
        <title>Draft genome of the white-rot fungus Obba rivulosa 3A-2.</title>
        <authorList>
            <consortium name="DOE Joint Genome Institute"/>
            <person name="Miettinen O."/>
            <person name="Riley R."/>
            <person name="Acob R."/>
            <person name="Barry K."/>
            <person name="Cullen D."/>
            <person name="De Vries R."/>
            <person name="Hainaut M."/>
            <person name="Hatakka A."/>
            <person name="Henrissat B."/>
            <person name="Hilden K."/>
            <person name="Kuo R."/>
            <person name="Labutti K."/>
            <person name="Lipzen A."/>
            <person name="Makela M.R."/>
            <person name="Sandor L."/>
            <person name="Spatafora J.W."/>
            <person name="Grigoriev I.V."/>
            <person name="Hibbett D.S."/>
        </authorList>
    </citation>
    <scope>NUCLEOTIDE SEQUENCE [LARGE SCALE GENOMIC DNA]</scope>
    <source>
        <strain evidence="2 3">3A-2</strain>
    </source>
</reference>
<organism evidence="2 3">
    <name type="scientific">Obba rivulosa</name>
    <dbReference type="NCBI Taxonomy" id="1052685"/>
    <lineage>
        <taxon>Eukaryota</taxon>
        <taxon>Fungi</taxon>
        <taxon>Dikarya</taxon>
        <taxon>Basidiomycota</taxon>
        <taxon>Agaricomycotina</taxon>
        <taxon>Agaricomycetes</taxon>
        <taxon>Polyporales</taxon>
        <taxon>Gelatoporiaceae</taxon>
        <taxon>Obba</taxon>
    </lineage>
</organism>
<dbReference type="InterPro" id="IPR000719">
    <property type="entry name" value="Prot_kinase_dom"/>
</dbReference>